<accession>A0A8S5VJ37</accession>
<evidence type="ECO:0000313" key="1">
    <source>
        <dbReference type="EMBL" id="DAG87160.1"/>
    </source>
</evidence>
<name>A0A8S5VJ37_9CAUD</name>
<proteinExistence type="predicted"/>
<dbReference type="EMBL" id="BK035229">
    <property type="protein sequence ID" value="DAG87160.1"/>
    <property type="molecule type" value="Genomic_DNA"/>
</dbReference>
<protein>
    <submittedName>
        <fullName evidence="1">Uncharacterized protein</fullName>
    </submittedName>
</protein>
<reference evidence="1" key="1">
    <citation type="journal article" date="2021" name="Proc. Natl. Acad. Sci. U.S.A.">
        <title>A Catalog of Tens of Thousands of Viruses from Human Metagenomes Reveals Hidden Associations with Chronic Diseases.</title>
        <authorList>
            <person name="Tisza M.J."/>
            <person name="Buck C.B."/>
        </authorList>
    </citation>
    <scope>NUCLEOTIDE SEQUENCE</scope>
    <source>
        <strain evidence="1">Ctpks17</strain>
    </source>
</reference>
<sequence>MKIYDEITNEELTSPDLSAGYLYTARRVAEHVPESREVMQGTVTEDDPKGLEHIISGYDVYEDCQLYHRYTVAELAERQQAEIEASAIVLNDATKLSLMLATIPTEAKPTMPPKLGYKWVPTYSGTAGFAWELQEDPNAYGTNDRPLYWVDGMTVCTGYYYTDGDKLYVALQDGAAPALTDTEWFEVV</sequence>
<organism evidence="1">
    <name type="scientific">Ackermannviridae sp</name>
    <dbReference type="NCBI Taxonomy" id="2831612"/>
    <lineage>
        <taxon>Viruses</taxon>
        <taxon>Duplodnaviria</taxon>
        <taxon>Heunggongvirae</taxon>
        <taxon>Uroviricota</taxon>
        <taxon>Caudoviricetes</taxon>
        <taxon>Pantevenvirales</taxon>
        <taxon>Ackermannviridae</taxon>
    </lineage>
</organism>